<dbReference type="InterPro" id="IPR022423">
    <property type="entry name" value="Neurohypophysial_hormone_CS"/>
</dbReference>
<dbReference type="Gene3D" id="2.60.9.10">
    <property type="entry name" value="Neurohypophysial hormone domain"/>
    <property type="match status" value="1"/>
</dbReference>
<dbReference type="SUPFAM" id="SSF49606">
    <property type="entry name" value="Neurophysin II"/>
    <property type="match status" value="1"/>
</dbReference>
<keyword evidence="3" id="KW-1015">Disulfide bond</keyword>
<dbReference type="PROSITE" id="PS00264">
    <property type="entry name" value="NEUROHYPOPHYS_HORM"/>
    <property type="match status" value="1"/>
</dbReference>
<keyword evidence="4" id="KW-0812">Transmembrane</keyword>
<sequence length="142" mass="15551">MAIFKNSKIIINFLVLVVFVNVIVTGCLITNCPRGGKRSGKFPLIERSNVKQCISCGPGNSGKCFGPSICCGPFGCLMGTPQTVGKTLADVHWTEFAVAKVPTLQPYQNNHNKLISINILLQNPAIWTNNAPWTRRMPTSYL</sequence>
<dbReference type="PROSITE" id="PS51257">
    <property type="entry name" value="PROKAR_LIPOPROTEIN"/>
    <property type="match status" value="1"/>
</dbReference>
<organism evidence="5">
    <name type="scientific">Rhynchophorus ferrugineus</name>
    <name type="common">Red palm weevil</name>
    <name type="synonym">Curculio ferrugineus</name>
    <dbReference type="NCBI Taxonomy" id="354439"/>
    <lineage>
        <taxon>Eukaryota</taxon>
        <taxon>Metazoa</taxon>
        <taxon>Ecdysozoa</taxon>
        <taxon>Arthropoda</taxon>
        <taxon>Hexapoda</taxon>
        <taxon>Insecta</taxon>
        <taxon>Pterygota</taxon>
        <taxon>Neoptera</taxon>
        <taxon>Endopterygota</taxon>
        <taxon>Coleoptera</taxon>
        <taxon>Polyphaga</taxon>
        <taxon>Cucujiformia</taxon>
        <taxon>Curculionidae</taxon>
        <taxon>Dryophthorinae</taxon>
        <taxon>Rhynchophorus</taxon>
    </lineage>
</organism>
<dbReference type="InterPro" id="IPR000981">
    <property type="entry name" value="Neurhyp_horm"/>
</dbReference>
<dbReference type="PANTHER" id="PTHR11681">
    <property type="entry name" value="NEUROPHYSIN"/>
    <property type="match status" value="1"/>
</dbReference>
<dbReference type="Pfam" id="PF00184">
    <property type="entry name" value="Hormone_5"/>
    <property type="match status" value="1"/>
</dbReference>
<dbReference type="EMBL" id="MK751576">
    <property type="protein sequence ID" value="QGA72580.1"/>
    <property type="molecule type" value="mRNA"/>
</dbReference>
<evidence type="ECO:0000256" key="1">
    <source>
        <dbReference type="ARBA" id="ARBA00007369"/>
    </source>
</evidence>
<dbReference type="InterPro" id="IPR036387">
    <property type="entry name" value="Neurhyp_horm_dom_sf"/>
</dbReference>
<reference evidence="5" key="1">
    <citation type="submission" date="2019-04" db="EMBL/GenBank/DDBJ databases">
        <title>Identification and expression profiles of neuropeptides and their G protein-coupled receptors in the Red palm weevil Rhynchophorus ferrugineus (Coleoptera: Curculionidae).</title>
        <authorList>
            <person name="Zhang H."/>
            <person name="Bai J."/>
            <person name="Huang S."/>
            <person name="Hou Y."/>
        </authorList>
    </citation>
    <scope>NUCLEOTIDE SEQUENCE</scope>
</reference>
<protein>
    <submittedName>
        <fullName evidence="5">Vasopressin-like preprohormone</fullName>
    </submittedName>
</protein>
<keyword evidence="2" id="KW-0732">Signal</keyword>
<dbReference type="GO" id="GO:0005185">
    <property type="term" value="F:neurohypophyseal hormone activity"/>
    <property type="evidence" value="ECO:0007669"/>
    <property type="project" value="InterPro"/>
</dbReference>
<evidence type="ECO:0000256" key="2">
    <source>
        <dbReference type="ARBA" id="ARBA00022729"/>
    </source>
</evidence>
<comment type="similarity">
    <text evidence="1">Belongs to the vasopressin/oxytocin family.</text>
</comment>
<dbReference type="GO" id="GO:0030141">
    <property type="term" value="C:secretory granule"/>
    <property type="evidence" value="ECO:0007669"/>
    <property type="project" value="TreeGrafter"/>
</dbReference>
<accession>A0A5Q0TXJ3</accession>
<dbReference type="SMART" id="SM00003">
    <property type="entry name" value="NH"/>
    <property type="match status" value="1"/>
</dbReference>
<keyword evidence="4" id="KW-0472">Membrane</keyword>
<evidence type="ECO:0000313" key="5">
    <source>
        <dbReference type="EMBL" id="QGA72580.1"/>
    </source>
</evidence>
<dbReference type="Pfam" id="PF00220">
    <property type="entry name" value="Hormone_4"/>
    <property type="match status" value="1"/>
</dbReference>
<name>A0A5Q0TXJ3_RHYFE</name>
<dbReference type="AlphaFoldDB" id="A0A5Q0TXJ3"/>
<proteinExistence type="evidence at transcript level"/>
<evidence type="ECO:0000256" key="3">
    <source>
        <dbReference type="ARBA" id="ARBA00023157"/>
    </source>
</evidence>
<dbReference type="GO" id="GO:0005615">
    <property type="term" value="C:extracellular space"/>
    <property type="evidence" value="ECO:0007669"/>
    <property type="project" value="TreeGrafter"/>
</dbReference>
<feature type="transmembrane region" description="Helical" evidence="4">
    <location>
        <begin position="9"/>
        <end position="31"/>
    </location>
</feature>
<dbReference type="PANTHER" id="PTHR11681:SF5">
    <property type="entry name" value="ISOTOCIN"/>
    <property type="match status" value="1"/>
</dbReference>
<evidence type="ECO:0000256" key="4">
    <source>
        <dbReference type="SAM" id="Phobius"/>
    </source>
</evidence>
<keyword evidence="4" id="KW-1133">Transmembrane helix</keyword>